<keyword evidence="5" id="KW-0808">Transferase</keyword>
<accession>A0A1U8NPT4</accession>
<evidence type="ECO:0000256" key="8">
    <source>
        <dbReference type="SAM" id="MobiDB-lite"/>
    </source>
</evidence>
<dbReference type="STRING" id="3635.A0A1U8NPT4"/>
<dbReference type="InterPro" id="IPR013534">
    <property type="entry name" value="Starch_synth_cat_dom"/>
</dbReference>
<dbReference type="UniPathway" id="UPA00152"/>
<dbReference type="PANTHER" id="PTHR46083">
    <property type="match status" value="1"/>
</dbReference>
<dbReference type="GeneID" id="107950505"/>
<dbReference type="GO" id="GO:0019252">
    <property type="term" value="P:starch biosynthetic process"/>
    <property type="evidence" value="ECO:0007669"/>
    <property type="project" value="UniProtKB-UniPathway"/>
</dbReference>
<evidence type="ECO:0000256" key="3">
    <source>
        <dbReference type="ARBA" id="ARBA00012588"/>
    </source>
</evidence>
<evidence type="ECO:0000256" key="4">
    <source>
        <dbReference type="ARBA" id="ARBA00022676"/>
    </source>
</evidence>
<feature type="domain" description="Starch synthase catalytic" evidence="9">
    <location>
        <begin position="208"/>
        <end position="447"/>
    </location>
</feature>
<evidence type="ECO:0000256" key="7">
    <source>
        <dbReference type="SAM" id="Coils"/>
    </source>
</evidence>
<feature type="compositionally biased region" description="Acidic residues" evidence="8">
    <location>
        <begin position="59"/>
        <end position="68"/>
    </location>
</feature>
<dbReference type="RefSeq" id="XP_016740845.2">
    <property type="nucleotide sequence ID" value="XM_016885356.2"/>
</dbReference>
<name>A0A1U8NPT4_GOSHI</name>
<comment type="catalytic activity">
    <reaction evidence="1">
        <text>[(1-&gt;4)-alpha-D-glucosyl](n) + ADP-alpha-D-glucose = [(1-&gt;4)-alpha-D-glucosyl](n+1) + ADP + H(+)</text>
        <dbReference type="Rhea" id="RHEA:18189"/>
        <dbReference type="Rhea" id="RHEA-COMP:9584"/>
        <dbReference type="Rhea" id="RHEA-COMP:9587"/>
        <dbReference type="ChEBI" id="CHEBI:15378"/>
        <dbReference type="ChEBI" id="CHEBI:15444"/>
        <dbReference type="ChEBI" id="CHEBI:57498"/>
        <dbReference type="ChEBI" id="CHEBI:456216"/>
        <dbReference type="EC" id="2.4.1.21"/>
    </reaction>
</comment>
<proteinExistence type="predicted"/>
<dbReference type="Pfam" id="PF08323">
    <property type="entry name" value="Glyco_transf_5"/>
    <property type="match status" value="1"/>
</dbReference>
<evidence type="ECO:0000256" key="5">
    <source>
        <dbReference type="ARBA" id="ARBA00022679"/>
    </source>
</evidence>
<dbReference type="GO" id="GO:0009011">
    <property type="term" value="F:alpha-1,4-glucan glucosyltransferase (ADP-glucose donor) activity"/>
    <property type="evidence" value="ECO:0007669"/>
    <property type="project" value="UniProtKB-EC"/>
</dbReference>
<evidence type="ECO:0000256" key="6">
    <source>
        <dbReference type="ARBA" id="ARBA00022922"/>
    </source>
</evidence>
<dbReference type="PANTHER" id="PTHR46083:SF3">
    <property type="entry name" value="UDP-GLYCOSYLTRANSFERASE SUPERFAMILY PROTEIN"/>
    <property type="match status" value="1"/>
</dbReference>
<dbReference type="EC" id="2.4.1.21" evidence="3"/>
<evidence type="ECO:0000256" key="2">
    <source>
        <dbReference type="ARBA" id="ARBA00004727"/>
    </source>
</evidence>
<dbReference type="PaxDb" id="3635-A0A1U8NPT4"/>
<evidence type="ECO:0000259" key="9">
    <source>
        <dbReference type="Pfam" id="PF08323"/>
    </source>
</evidence>
<gene>
    <name evidence="11" type="primary">LOC107950505</name>
</gene>
<protein>
    <recommendedName>
        <fullName evidence="3">starch synthase</fullName>
        <ecNumber evidence="3">2.4.1.21</ecNumber>
    </recommendedName>
</protein>
<dbReference type="KEGG" id="ghi:107950505"/>
<keyword evidence="7" id="KW-0175">Coiled coil</keyword>
<feature type="region of interest" description="Disordered" evidence="8">
    <location>
        <begin position="45"/>
        <end position="72"/>
    </location>
</feature>
<evidence type="ECO:0000313" key="11">
    <source>
        <dbReference type="RefSeq" id="XP_016740845.2"/>
    </source>
</evidence>
<dbReference type="AlphaFoldDB" id="A0A1U8NPT4"/>
<evidence type="ECO:0000313" key="10">
    <source>
        <dbReference type="Proteomes" id="UP000818029"/>
    </source>
</evidence>
<feature type="coiled-coil region" evidence="7">
    <location>
        <begin position="101"/>
        <end position="135"/>
    </location>
</feature>
<dbReference type="Gene3D" id="3.40.50.2000">
    <property type="entry name" value="Glycogen Phosphorylase B"/>
    <property type="match status" value="2"/>
</dbReference>
<comment type="pathway">
    <text evidence="2">Glycan biosynthesis; starch biosynthesis.</text>
</comment>
<dbReference type="Proteomes" id="UP000818029">
    <property type="component" value="Chromosome D03"/>
</dbReference>
<dbReference type="SUPFAM" id="SSF53756">
    <property type="entry name" value="UDP-Glycosyltransferase/glycogen phosphorylase"/>
    <property type="match status" value="1"/>
</dbReference>
<reference evidence="10" key="1">
    <citation type="journal article" date="2020" name="Nat. Genet.">
        <title>Genomic diversifications of five Gossypium allopolyploid species and their impact on cotton improvement.</title>
        <authorList>
            <person name="Chen Z.J."/>
            <person name="Sreedasyam A."/>
            <person name="Ando A."/>
            <person name="Song Q."/>
            <person name="De Santiago L.M."/>
            <person name="Hulse-Kemp A.M."/>
            <person name="Ding M."/>
            <person name="Ye W."/>
            <person name="Kirkbride R.C."/>
            <person name="Jenkins J."/>
            <person name="Plott C."/>
            <person name="Lovell J."/>
            <person name="Lin Y.M."/>
            <person name="Vaughn R."/>
            <person name="Liu B."/>
            <person name="Simpson S."/>
            <person name="Scheffler B.E."/>
            <person name="Wen L."/>
            <person name="Saski C.A."/>
            <person name="Grover C.E."/>
            <person name="Hu G."/>
            <person name="Conover J.L."/>
            <person name="Carlson J.W."/>
            <person name="Shu S."/>
            <person name="Boston L.B."/>
            <person name="Williams M."/>
            <person name="Peterson D.G."/>
            <person name="McGee K."/>
            <person name="Jones D.C."/>
            <person name="Wendel J.F."/>
            <person name="Stelly D.M."/>
            <person name="Grimwood J."/>
            <person name="Schmutz J."/>
        </authorList>
    </citation>
    <scope>NUCLEOTIDE SEQUENCE [LARGE SCALE GENOMIC DNA]</scope>
    <source>
        <strain evidence="10">cv. TM-1</strain>
    </source>
</reference>
<keyword evidence="6" id="KW-0750">Starch biosynthesis</keyword>
<keyword evidence="4" id="KW-0328">Glycosyltransferase</keyword>
<evidence type="ECO:0000256" key="1">
    <source>
        <dbReference type="ARBA" id="ARBA00001478"/>
    </source>
</evidence>
<sequence>MSMATLINPAIPSSPSRRFSIPLTSPNSHFVKAPSLLRCVRKNGEINGLSRTPPPMDNGGEDDAETSLEESSNVELESKNNEIWRLFKEAQQNILYLNKQRVKAVDELNKAKREKQLLLNKIEQLEKENKRVSGKDNLVVCWELLLRIDSMVLGGMVSTEEASKLRRMVIDSKVSLVDVFSGLLQQRDAELLAELRLFSEGSKRKGYHVIHICTEMEPLISVGPLAPYITGLSRALQRKGHLVEVILPKYASLDLDEVQGLREIEADSSSFFNGQLHGNRIWTGVVRGIGVTFIQPLYFSSFFNRDGIYDHPDDFERFTYFSRASLDYIAKSGKQPDVLHLHNWETAIVGPLFWDIFAKQGLGNTRILLTCQGFDSQCLDEPDKLALCGLDPGRLHRADRFQDTAKTHLVNILKGGVVYSNKVIVMSSMHSKGRIIHSMSHGLEPTLSMHKEKLLVAPYGFDNSTWDPSTDKFLPVNYSTENMRGKYACKVALQQQAGISTHASSILVGCIISEESGFDLEKLKAVVRNAIREGAQFVLLGNGSVSTTYRALRSFQEAVEDSNVKFFYNYDEALSHLVFAGSDIILCHSFHEPLLQVQLKALRYGAAPVSEASGDNHLRYSSDHDHEITKFSQFMRSTFGVMSLSQALDEMKNNPSTWKTKILNAMKKDFSWDSECYETHVSAYTAVKSL</sequence>
<reference evidence="11" key="2">
    <citation type="submission" date="2025-08" db="UniProtKB">
        <authorList>
            <consortium name="RefSeq"/>
        </authorList>
    </citation>
    <scope>IDENTIFICATION</scope>
</reference>
<keyword evidence="10" id="KW-1185">Reference proteome</keyword>
<organism evidence="10 11">
    <name type="scientific">Gossypium hirsutum</name>
    <name type="common">Upland cotton</name>
    <name type="synonym">Gossypium mexicanum</name>
    <dbReference type="NCBI Taxonomy" id="3635"/>
    <lineage>
        <taxon>Eukaryota</taxon>
        <taxon>Viridiplantae</taxon>
        <taxon>Streptophyta</taxon>
        <taxon>Embryophyta</taxon>
        <taxon>Tracheophyta</taxon>
        <taxon>Spermatophyta</taxon>
        <taxon>Magnoliopsida</taxon>
        <taxon>eudicotyledons</taxon>
        <taxon>Gunneridae</taxon>
        <taxon>Pentapetalae</taxon>
        <taxon>rosids</taxon>
        <taxon>malvids</taxon>
        <taxon>Malvales</taxon>
        <taxon>Malvaceae</taxon>
        <taxon>Malvoideae</taxon>
        <taxon>Gossypium</taxon>
    </lineage>
</organism>